<dbReference type="Proteomes" id="UP000077927">
    <property type="component" value="Chromosome 1"/>
</dbReference>
<evidence type="ECO:0000313" key="1">
    <source>
        <dbReference type="EMBL" id="ANH73542.1"/>
    </source>
</evidence>
<dbReference type="EMBL" id="CP012605">
    <property type="protein sequence ID" value="ANH73542.1"/>
    <property type="molecule type" value="Genomic_DNA"/>
</dbReference>
<protein>
    <submittedName>
        <fullName evidence="1">Uncharacterized protein</fullName>
    </submittedName>
</protein>
<dbReference type="KEGG" id="rin:ACS15_0980"/>
<gene>
    <name evidence="1" type="ORF">ACS15_0980</name>
</gene>
<reference evidence="1 2" key="1">
    <citation type="submission" date="2015-09" db="EMBL/GenBank/DDBJ databases">
        <authorList>
            <person name="Xu Y."/>
            <person name="Nagy A."/>
            <person name="Liu N.T."/>
            <person name="Nou X."/>
        </authorList>
    </citation>
    <scope>NUCLEOTIDE SEQUENCE [LARGE SCALE GENOMIC DNA]</scope>
    <source>
        <strain evidence="1 2">FC1138</strain>
    </source>
</reference>
<accession>A0AAC9BFY0</accession>
<proteinExistence type="predicted"/>
<dbReference type="AlphaFoldDB" id="A0AAC9BFY0"/>
<evidence type="ECO:0000313" key="2">
    <source>
        <dbReference type="Proteomes" id="UP000077927"/>
    </source>
</evidence>
<organism evidence="1 2">
    <name type="scientific">Ralstonia insidiosa</name>
    <dbReference type="NCBI Taxonomy" id="190721"/>
    <lineage>
        <taxon>Bacteria</taxon>
        <taxon>Pseudomonadati</taxon>
        <taxon>Pseudomonadota</taxon>
        <taxon>Betaproteobacteria</taxon>
        <taxon>Burkholderiales</taxon>
        <taxon>Burkholderiaceae</taxon>
        <taxon>Ralstonia</taxon>
    </lineage>
</organism>
<sequence>MGRLHRIATGIADNMCMLHLPSDRRATRHFTAITCFGPSW</sequence>
<name>A0AAC9BFY0_9RALS</name>